<comment type="caution">
    <text evidence="8">The sequence shown here is derived from an EMBL/GenBank/DDBJ whole genome shotgun (WGS) entry which is preliminary data.</text>
</comment>
<evidence type="ECO:0000256" key="3">
    <source>
        <dbReference type="ARBA" id="ARBA00022692"/>
    </source>
</evidence>
<feature type="transmembrane region" description="Helical" evidence="6">
    <location>
        <begin position="142"/>
        <end position="161"/>
    </location>
</feature>
<keyword evidence="5 6" id="KW-0472">Membrane</keyword>
<proteinExistence type="inferred from homology"/>
<keyword evidence="4 6" id="KW-1133">Transmembrane helix</keyword>
<name>G5J4V5_CROWT</name>
<evidence type="ECO:0000256" key="1">
    <source>
        <dbReference type="ARBA" id="ARBA00004651"/>
    </source>
</evidence>
<dbReference type="RefSeq" id="WP_007305497.1">
    <property type="nucleotide sequence ID" value="NZ_AESD01000375.1"/>
</dbReference>
<dbReference type="PATRIC" id="fig|423471.3.peg.2372"/>
<keyword evidence="2 6" id="KW-1003">Cell membrane</keyword>
<sequence>MQQKTKSKQLFLKLGGITVLTAATIIIIKQLGILDTFSITESLQNLLQWIQDLGTIGYLIFIFVYMLSAVFLIPASILTLGAGVIFDVIEGSILVSIASIAGAILAFLIGRYFARGWVAKQIENYPKFKAVDEAVAKEGWKIVGLTRLSPIFPFVVLNYAFAITQVSLKDYAIASWIGMLPGTVMYVYIGSLIGNIATLGAGGREKTPLEWALYIVGLIATVLVSVYVTKISRQALDSQIEKT</sequence>
<evidence type="ECO:0000256" key="2">
    <source>
        <dbReference type="ARBA" id="ARBA00022475"/>
    </source>
</evidence>
<evidence type="ECO:0000256" key="4">
    <source>
        <dbReference type="ARBA" id="ARBA00022989"/>
    </source>
</evidence>
<evidence type="ECO:0000256" key="5">
    <source>
        <dbReference type="ARBA" id="ARBA00023136"/>
    </source>
</evidence>
<protein>
    <recommendedName>
        <fullName evidence="6">TVP38/TMEM64 family membrane protein</fullName>
    </recommendedName>
</protein>
<evidence type="ECO:0000313" key="8">
    <source>
        <dbReference type="EMBL" id="EHJ12781.1"/>
    </source>
</evidence>
<comment type="similarity">
    <text evidence="6">Belongs to the TVP38/TMEM64 family.</text>
</comment>
<dbReference type="PANTHER" id="PTHR12677">
    <property type="entry name" value="GOLGI APPARATUS MEMBRANE PROTEIN TVP38-RELATED"/>
    <property type="match status" value="1"/>
</dbReference>
<comment type="subcellular location">
    <subcellularLocation>
        <location evidence="1 6">Cell membrane</location>
        <topology evidence="1 6">Multi-pass membrane protein</topology>
    </subcellularLocation>
</comment>
<feature type="transmembrane region" description="Helical" evidence="6">
    <location>
        <begin position="173"/>
        <end position="199"/>
    </location>
</feature>
<dbReference type="GeneID" id="88766183"/>
<dbReference type="PANTHER" id="PTHR12677:SF59">
    <property type="entry name" value="GOLGI APPARATUS MEMBRANE PROTEIN TVP38-RELATED"/>
    <property type="match status" value="1"/>
</dbReference>
<dbReference type="Proteomes" id="UP000003477">
    <property type="component" value="Unassembled WGS sequence"/>
</dbReference>
<accession>G5J4V5</accession>
<evidence type="ECO:0000313" key="9">
    <source>
        <dbReference type="Proteomes" id="UP000003477"/>
    </source>
</evidence>
<organism evidence="8 9">
    <name type="scientific">Crocosphaera watsonii WH 0003</name>
    <dbReference type="NCBI Taxonomy" id="423471"/>
    <lineage>
        <taxon>Bacteria</taxon>
        <taxon>Bacillati</taxon>
        <taxon>Cyanobacteriota</taxon>
        <taxon>Cyanophyceae</taxon>
        <taxon>Oscillatoriophycideae</taxon>
        <taxon>Chroococcales</taxon>
        <taxon>Aphanothecaceae</taxon>
        <taxon>Crocosphaera</taxon>
    </lineage>
</organism>
<feature type="transmembrane region" description="Helical" evidence="6">
    <location>
        <begin position="211"/>
        <end position="229"/>
    </location>
</feature>
<feature type="transmembrane region" description="Helical" evidence="6">
    <location>
        <begin position="12"/>
        <end position="33"/>
    </location>
</feature>
<dbReference type="AlphaFoldDB" id="G5J4V5"/>
<dbReference type="InterPro" id="IPR032816">
    <property type="entry name" value="VTT_dom"/>
</dbReference>
<reference evidence="8 9" key="1">
    <citation type="journal article" date="2011" name="Front. Microbiol.">
        <title>Two Strains of Crocosphaera watsonii with Highly Conserved Genomes are Distinguished by Strain-Specific Features.</title>
        <authorList>
            <person name="Bench S.R."/>
            <person name="Ilikchyan I.N."/>
            <person name="Tripp H.J."/>
            <person name="Zehr J.P."/>
        </authorList>
    </citation>
    <scope>NUCLEOTIDE SEQUENCE [LARGE SCALE GENOMIC DNA]</scope>
    <source>
        <strain evidence="8 9">WH 0003</strain>
    </source>
</reference>
<dbReference type="Pfam" id="PF09335">
    <property type="entry name" value="VTT_dom"/>
    <property type="match status" value="1"/>
</dbReference>
<feature type="transmembrane region" description="Helical" evidence="6">
    <location>
        <begin position="53"/>
        <end position="86"/>
    </location>
</feature>
<dbReference type="GO" id="GO:0005886">
    <property type="term" value="C:plasma membrane"/>
    <property type="evidence" value="ECO:0007669"/>
    <property type="project" value="UniProtKB-SubCell"/>
</dbReference>
<keyword evidence="3 6" id="KW-0812">Transmembrane</keyword>
<feature type="transmembrane region" description="Helical" evidence="6">
    <location>
        <begin position="93"/>
        <end position="114"/>
    </location>
</feature>
<dbReference type="EMBL" id="AESD01000375">
    <property type="protein sequence ID" value="EHJ12781.1"/>
    <property type="molecule type" value="Genomic_DNA"/>
</dbReference>
<gene>
    <name evidence="8" type="ORF">CWATWH0003_2521</name>
</gene>
<evidence type="ECO:0000259" key="7">
    <source>
        <dbReference type="Pfam" id="PF09335"/>
    </source>
</evidence>
<evidence type="ECO:0000256" key="6">
    <source>
        <dbReference type="RuleBase" id="RU366058"/>
    </source>
</evidence>
<dbReference type="InterPro" id="IPR015414">
    <property type="entry name" value="TMEM64"/>
</dbReference>
<feature type="domain" description="VTT" evidence="7">
    <location>
        <begin position="73"/>
        <end position="191"/>
    </location>
</feature>